<evidence type="ECO:0000256" key="3">
    <source>
        <dbReference type="ARBA" id="ARBA00022741"/>
    </source>
</evidence>
<dbReference type="InterPro" id="IPR017879">
    <property type="entry name" value="PotA_ATP-bd"/>
</dbReference>
<evidence type="ECO:0000256" key="5">
    <source>
        <dbReference type="ARBA" id="ARBA00022967"/>
    </source>
</evidence>
<dbReference type="GO" id="GO:0043190">
    <property type="term" value="C:ATP-binding cassette (ABC) transporter complex"/>
    <property type="evidence" value="ECO:0007669"/>
    <property type="project" value="InterPro"/>
</dbReference>
<keyword evidence="1 7" id="KW-0813">Transport</keyword>
<keyword evidence="10" id="KW-1185">Reference proteome</keyword>
<keyword evidence="3 7" id="KW-0547">Nucleotide-binding</keyword>
<dbReference type="FunFam" id="3.40.50.300:FF:000133">
    <property type="entry name" value="Spermidine/putrescine import ATP-binding protein PotA"/>
    <property type="match status" value="1"/>
</dbReference>
<evidence type="ECO:0000256" key="4">
    <source>
        <dbReference type="ARBA" id="ARBA00022840"/>
    </source>
</evidence>
<reference evidence="9 10" key="1">
    <citation type="submission" date="2019-03" db="EMBL/GenBank/DDBJ databases">
        <title>Genomic Encyclopedia of Type Strains, Phase III (KMG-III): the genomes of soil and plant-associated and newly described type strains.</title>
        <authorList>
            <person name="Whitman W."/>
        </authorList>
    </citation>
    <scope>NUCLEOTIDE SEQUENCE [LARGE SCALE GENOMIC DNA]</scope>
    <source>
        <strain evidence="9 10">CGMCC 1.7660</strain>
    </source>
</reference>
<dbReference type="Pfam" id="PF08402">
    <property type="entry name" value="TOBE_2"/>
    <property type="match status" value="1"/>
</dbReference>
<dbReference type="SUPFAM" id="SSF50331">
    <property type="entry name" value="MOP-like"/>
    <property type="match status" value="1"/>
</dbReference>
<dbReference type="CDD" id="cd03300">
    <property type="entry name" value="ABC_PotA_N"/>
    <property type="match status" value="1"/>
</dbReference>
<evidence type="ECO:0000256" key="1">
    <source>
        <dbReference type="ARBA" id="ARBA00022448"/>
    </source>
</evidence>
<dbReference type="InterPro" id="IPR003593">
    <property type="entry name" value="AAA+_ATPase"/>
</dbReference>
<dbReference type="AlphaFoldDB" id="A0A4R6WZC6"/>
<organism evidence="9 10">
    <name type="scientific">Dongia mobilis</name>
    <dbReference type="NCBI Taxonomy" id="578943"/>
    <lineage>
        <taxon>Bacteria</taxon>
        <taxon>Pseudomonadati</taxon>
        <taxon>Pseudomonadota</taxon>
        <taxon>Alphaproteobacteria</taxon>
        <taxon>Rhodospirillales</taxon>
        <taxon>Dongiaceae</taxon>
        <taxon>Dongia</taxon>
    </lineage>
</organism>
<dbReference type="GO" id="GO:0015594">
    <property type="term" value="F:ABC-type putrescine transporter activity"/>
    <property type="evidence" value="ECO:0007669"/>
    <property type="project" value="InterPro"/>
</dbReference>
<dbReference type="PANTHER" id="PTHR42781:SF4">
    <property type="entry name" value="SPERMIDINE_PUTRESCINE IMPORT ATP-BINDING PROTEIN POTA"/>
    <property type="match status" value="1"/>
</dbReference>
<dbReference type="OrthoDB" id="9802264at2"/>
<comment type="function">
    <text evidence="7">Part of the ABC transporter complex PotABCD involved in spermidine/putrescine import. Responsible for energy coupling to the transport system.</text>
</comment>
<dbReference type="InterPro" id="IPR003439">
    <property type="entry name" value="ABC_transporter-like_ATP-bd"/>
</dbReference>
<dbReference type="Gene3D" id="2.40.50.100">
    <property type="match status" value="1"/>
</dbReference>
<dbReference type="InterPro" id="IPR008995">
    <property type="entry name" value="Mo/tungstate-bd_C_term_dom"/>
</dbReference>
<dbReference type="SUPFAM" id="SSF52540">
    <property type="entry name" value="P-loop containing nucleoside triphosphate hydrolases"/>
    <property type="match status" value="1"/>
</dbReference>
<dbReference type="Pfam" id="PF00005">
    <property type="entry name" value="ABC_tran"/>
    <property type="match status" value="1"/>
</dbReference>
<dbReference type="NCBIfam" id="TIGR01187">
    <property type="entry name" value="potA"/>
    <property type="match status" value="1"/>
</dbReference>
<dbReference type="InterPro" id="IPR027417">
    <property type="entry name" value="P-loop_NTPase"/>
</dbReference>
<evidence type="ECO:0000256" key="7">
    <source>
        <dbReference type="RuleBase" id="RU364083"/>
    </source>
</evidence>
<comment type="caution">
    <text evidence="9">The sequence shown here is derived from an EMBL/GenBank/DDBJ whole genome shotgun (WGS) entry which is preliminary data.</text>
</comment>
<dbReference type="PROSITE" id="PS00211">
    <property type="entry name" value="ABC_TRANSPORTER_1"/>
    <property type="match status" value="1"/>
</dbReference>
<proteinExistence type="inferred from homology"/>
<evidence type="ECO:0000256" key="6">
    <source>
        <dbReference type="ARBA" id="ARBA00023136"/>
    </source>
</evidence>
<keyword evidence="5 7" id="KW-1278">Translocase</keyword>
<dbReference type="EC" id="7.6.2.11" evidence="7"/>
<dbReference type="RefSeq" id="WP_133612948.1">
    <property type="nucleotide sequence ID" value="NZ_SNYW01000007.1"/>
</dbReference>
<keyword evidence="2 7" id="KW-1003">Cell membrane</keyword>
<dbReference type="InterPro" id="IPR017871">
    <property type="entry name" value="ABC_transporter-like_CS"/>
</dbReference>
<evidence type="ECO:0000313" key="10">
    <source>
        <dbReference type="Proteomes" id="UP000295783"/>
    </source>
</evidence>
<dbReference type="Gene3D" id="3.40.50.300">
    <property type="entry name" value="P-loop containing nucleotide triphosphate hydrolases"/>
    <property type="match status" value="1"/>
</dbReference>
<evidence type="ECO:0000259" key="8">
    <source>
        <dbReference type="PROSITE" id="PS50893"/>
    </source>
</evidence>
<dbReference type="GO" id="GO:0016887">
    <property type="term" value="F:ATP hydrolysis activity"/>
    <property type="evidence" value="ECO:0007669"/>
    <property type="project" value="InterPro"/>
</dbReference>
<dbReference type="GO" id="GO:0005524">
    <property type="term" value="F:ATP binding"/>
    <property type="evidence" value="ECO:0007669"/>
    <property type="project" value="UniProtKB-KW"/>
</dbReference>
<accession>A0A4R6WZC6</accession>
<evidence type="ECO:0000256" key="2">
    <source>
        <dbReference type="ARBA" id="ARBA00022475"/>
    </source>
</evidence>
<keyword evidence="6 7" id="KW-0472">Membrane</keyword>
<sequence>MGYAAPAATGERHIIRIEAASKAFRAPEGGVVTALDRVSLAIRGNEFLTLLGPSGCGKTTLLRAIGGFEDFDSGGLYLDGQSIAGLPPYRRPINTVFQNYALFPHLSVAQNVAYGLEVAGVGKAEREGRVAAALDMVGLAGMGQRNPRQLSGGQQQRVALARAIVNRPKVLLLDEPLSALDRQLRQSMQIELKNLQHELGITFVFVTHDQEEALTMSDRIAVMNRGTIQQLGAPDEIYDRPANRFVAGFIGISNLYAGRIAASDSDTLRVDCAEGISLLMRRQAGTAALAEGSAVDIVLRPEHLSLTPGSKTVPIDATIEQSVFVGSDLHVLARTGSGAPIRALYRRSQAEHEPALQPGAPVTLHYPVTAPHLMPADAAS</sequence>
<dbReference type="InterPro" id="IPR050093">
    <property type="entry name" value="ABC_SmlMolc_Importer"/>
</dbReference>
<dbReference type="EMBL" id="SNYW01000007">
    <property type="protein sequence ID" value="TDQ83167.1"/>
    <property type="molecule type" value="Genomic_DNA"/>
</dbReference>
<comment type="catalytic activity">
    <reaction evidence="7">
        <text>ATP + H2O + polyamine-[polyamine-binding protein]Side 1 = ADP + phosphate + polyamineSide 2 + [polyamine-binding protein]Side 1.</text>
        <dbReference type="EC" id="7.6.2.11"/>
    </reaction>
</comment>
<comment type="subunit">
    <text evidence="7">The complex is composed of two ATP-binding proteins (PotA), two transmembrane proteins (PotB and PotC) and a solute-binding protein (PotD).</text>
</comment>
<dbReference type="Proteomes" id="UP000295783">
    <property type="component" value="Unassembled WGS sequence"/>
</dbReference>
<keyword evidence="4 7" id="KW-0067">ATP-binding</keyword>
<dbReference type="PROSITE" id="PS50893">
    <property type="entry name" value="ABC_TRANSPORTER_2"/>
    <property type="match status" value="1"/>
</dbReference>
<dbReference type="InterPro" id="IPR005893">
    <property type="entry name" value="PotA-like"/>
</dbReference>
<evidence type="ECO:0000313" key="9">
    <source>
        <dbReference type="EMBL" id="TDQ83167.1"/>
    </source>
</evidence>
<dbReference type="SMART" id="SM00382">
    <property type="entry name" value="AAA"/>
    <property type="match status" value="1"/>
</dbReference>
<name>A0A4R6WZC6_9PROT</name>
<dbReference type="InterPro" id="IPR013611">
    <property type="entry name" value="Transp-assoc_OB_typ2"/>
</dbReference>
<gene>
    <name evidence="7" type="primary">potA</name>
    <name evidence="9" type="ORF">A8950_1452</name>
</gene>
<dbReference type="PANTHER" id="PTHR42781">
    <property type="entry name" value="SPERMIDINE/PUTRESCINE IMPORT ATP-BINDING PROTEIN POTA"/>
    <property type="match status" value="1"/>
</dbReference>
<protein>
    <recommendedName>
        <fullName evidence="7">Spermidine/putrescine import ATP-binding protein PotA</fullName>
        <ecNumber evidence="7">7.6.2.11</ecNumber>
    </recommendedName>
</protein>
<feature type="domain" description="ABC transporter" evidence="8">
    <location>
        <begin position="15"/>
        <end position="250"/>
    </location>
</feature>
<comment type="similarity">
    <text evidence="7">Belongs to the ABC transporter superfamily. Spermidine/putrescine importer (TC 3.A.1.11.1) family.</text>
</comment>